<dbReference type="OrthoDB" id="9816160at2"/>
<feature type="domain" description="Glycoside hydrolase family 65 C-terminal" evidence="7">
    <location>
        <begin position="676"/>
        <end position="733"/>
    </location>
</feature>
<keyword evidence="9" id="KW-0378">Hydrolase</keyword>
<dbReference type="PANTHER" id="PTHR11051">
    <property type="entry name" value="GLYCOSYL HYDROLASE-RELATED"/>
    <property type="match status" value="1"/>
</dbReference>
<dbReference type="GO" id="GO:0004553">
    <property type="term" value="F:hydrolase activity, hydrolyzing O-glycosyl compounds"/>
    <property type="evidence" value="ECO:0007669"/>
    <property type="project" value="TreeGrafter"/>
</dbReference>
<reference evidence="9 10" key="1">
    <citation type="journal article" date="2019" name="Int. J. Syst. Evol. Microbiol.">
        <title>Limnobaculum parvum gen. nov., sp. nov., isolated from a freshwater lake.</title>
        <authorList>
            <person name="Baek C."/>
            <person name="Shin S.K."/>
            <person name="Yi H."/>
        </authorList>
    </citation>
    <scope>NUCLEOTIDE SEQUENCE [LARGE SCALE GENOMIC DNA]</scope>
    <source>
        <strain evidence="9 10">HYN0051</strain>
    </source>
</reference>
<feature type="domain" description="Glycoside hydrolase family 65 N-terminal" evidence="8">
    <location>
        <begin position="8"/>
        <end position="241"/>
    </location>
</feature>
<feature type="active site" description="Proton donor" evidence="4">
    <location>
        <position position="476"/>
    </location>
</feature>
<dbReference type="InterPro" id="IPR017045">
    <property type="entry name" value="Malt_Pase/Glycosyl_Hdrlase"/>
</dbReference>
<dbReference type="Gene3D" id="1.50.10.10">
    <property type="match status" value="1"/>
</dbReference>
<dbReference type="InterPro" id="IPR012341">
    <property type="entry name" value="6hp_glycosidase-like_sf"/>
</dbReference>
<sequence length="752" mass="85988">MSYPGTLTEHGFDPHFLNKYASLMAGGNGYLGIRASHEEDYTEQVRGMYLAGIYHRATVDEINELVNLPDIIGMRIELNGEIFSLLAGTIVEYRRELKMKNGELLRDLVWQSPFGGRYRIISRRQIAATPLQLVIAQLEITALDMPCHLQIMTGIDATQTNFGRQHLNETQVRVFEQQYLQGCYRTTDNQQEVVITSYCQLPDNIHSSFSAKNRRLMQHIDVNLESNCTFQMSKISWVASSLDNDYCAETFAADCLNHLKQQLQHGYSSIASRSEQCWQTYWQKTRVELASDQPQDQQALDFALYHLAGMTPTHSELCSIAAKGLTGEGYKGHVFWDTEIFLLPFHLLTQPQIARQLLRYRYLHLQQAEEKARRNGYHGALFPWESAFSGEEETPEFAAINIRTGLRQRVASAIAEHHIVADIAYATVGYYQATHDHEFMQQEGVTLLQKTAEFWLSRATEVNDRWEILDVIGPDEYTEHIDNNAYTNYMAHYNVQQALAFMQQYGKIDTAFEKQANDFLHRLYLPKPNDHLVIPQDDSFFSKPTIDLNRYKARQGSQSILLDYSRAEVNEMQILKQADVIMLLHLLPELFDAQVKAANFNYYEPRTIHDSSLSKAIHAIIASQGQQSELAYQFYQQACLIDLGPVPHSSDEGIHAAALGAIWLGVLFGFAGLHYQQGELHLNPQLPTQWQHLRFPLNWRGQQLHFTLTHDQIQIDGVLSQPLTIYIAGQAHTITQPSTINRNENNENCHCT</sequence>
<evidence type="ECO:0000259" key="8">
    <source>
        <dbReference type="Pfam" id="PF03636"/>
    </source>
</evidence>
<dbReference type="Gene3D" id="2.60.420.10">
    <property type="entry name" value="Maltose phosphorylase, domain 3"/>
    <property type="match status" value="1"/>
</dbReference>
<comment type="similarity">
    <text evidence="1">Belongs to the glycosyl hydrolase 65 family.</text>
</comment>
<evidence type="ECO:0000256" key="1">
    <source>
        <dbReference type="ARBA" id="ARBA00006768"/>
    </source>
</evidence>
<protein>
    <submittedName>
        <fullName evidence="9">Glycoside hydrolase family 65 protein</fullName>
    </submittedName>
</protein>
<dbReference type="GO" id="GO:0016757">
    <property type="term" value="F:glycosyltransferase activity"/>
    <property type="evidence" value="ECO:0007669"/>
    <property type="project" value="UniProtKB-KW"/>
</dbReference>
<name>A0A2Y9TZ48_9GAMM</name>
<dbReference type="InterPro" id="IPR005196">
    <property type="entry name" value="Glyco_hydro_65_N"/>
</dbReference>
<gene>
    <name evidence="9" type="ORF">HYN51_10765</name>
</gene>
<dbReference type="GO" id="GO:0005975">
    <property type="term" value="P:carbohydrate metabolic process"/>
    <property type="evidence" value="ECO:0007669"/>
    <property type="project" value="InterPro"/>
</dbReference>
<dbReference type="Pfam" id="PF03636">
    <property type="entry name" value="Glyco_hydro_65N"/>
    <property type="match status" value="1"/>
</dbReference>
<dbReference type="Proteomes" id="UP000244908">
    <property type="component" value="Chromosome"/>
</dbReference>
<organism evidence="9 10">
    <name type="scientific">Limnobaculum parvum</name>
    <dbReference type="NCBI Taxonomy" id="2172103"/>
    <lineage>
        <taxon>Bacteria</taxon>
        <taxon>Pseudomonadati</taxon>
        <taxon>Pseudomonadota</taxon>
        <taxon>Gammaproteobacteria</taxon>
        <taxon>Enterobacterales</taxon>
        <taxon>Budviciaceae</taxon>
        <taxon>Limnobaculum</taxon>
    </lineage>
</organism>
<feature type="binding site" evidence="5">
    <location>
        <begin position="336"/>
        <end position="337"/>
    </location>
    <ligand>
        <name>substrate</name>
    </ligand>
</feature>
<dbReference type="InterPro" id="IPR037018">
    <property type="entry name" value="GH65_N"/>
</dbReference>
<dbReference type="RefSeq" id="WP_108901052.1">
    <property type="nucleotide sequence ID" value="NZ_CP029185.2"/>
</dbReference>
<proteinExistence type="inferred from homology"/>
<dbReference type="Pfam" id="PF03632">
    <property type="entry name" value="Glyco_hydro_65m"/>
    <property type="match status" value="1"/>
</dbReference>
<dbReference type="KEGG" id="lpv:HYN51_10765"/>
<dbReference type="Pfam" id="PF03633">
    <property type="entry name" value="Glyco_hydro_65C"/>
    <property type="match status" value="1"/>
</dbReference>
<dbReference type="EMBL" id="CP029185">
    <property type="protein sequence ID" value="AWH88996.1"/>
    <property type="molecule type" value="Genomic_DNA"/>
</dbReference>
<dbReference type="PANTHER" id="PTHR11051:SF8">
    <property type="entry name" value="PROTEIN-GLUCOSYLGALACTOSYLHYDROXYLYSINE GLUCOSIDASE"/>
    <property type="match status" value="1"/>
</dbReference>
<dbReference type="InterPro" id="IPR005194">
    <property type="entry name" value="Glyco_hydro_65_C"/>
</dbReference>
<evidence type="ECO:0000256" key="5">
    <source>
        <dbReference type="PIRSR" id="PIRSR036289-51"/>
    </source>
</evidence>
<dbReference type="AlphaFoldDB" id="A0A2Y9TZ48"/>
<dbReference type="SUPFAM" id="SSF74650">
    <property type="entry name" value="Galactose mutarotase-like"/>
    <property type="match status" value="1"/>
</dbReference>
<evidence type="ECO:0000259" key="7">
    <source>
        <dbReference type="Pfam" id="PF03633"/>
    </source>
</evidence>
<dbReference type="PIRSF" id="PIRSF036289">
    <property type="entry name" value="Glycosyl_hydrolase_malt_phosph"/>
    <property type="match status" value="1"/>
</dbReference>
<keyword evidence="2" id="KW-0328">Glycosyltransferase</keyword>
<dbReference type="GO" id="GO:0030246">
    <property type="term" value="F:carbohydrate binding"/>
    <property type="evidence" value="ECO:0007669"/>
    <property type="project" value="InterPro"/>
</dbReference>
<keyword evidence="3" id="KW-0808">Transferase</keyword>
<dbReference type="InterPro" id="IPR005195">
    <property type="entry name" value="Glyco_hydro_65_M"/>
</dbReference>
<evidence type="ECO:0000256" key="3">
    <source>
        <dbReference type="ARBA" id="ARBA00022679"/>
    </source>
</evidence>
<evidence type="ECO:0000313" key="10">
    <source>
        <dbReference type="Proteomes" id="UP000244908"/>
    </source>
</evidence>
<evidence type="ECO:0000256" key="4">
    <source>
        <dbReference type="PIRSR" id="PIRSR036289-50"/>
    </source>
</evidence>
<feature type="domain" description="Glycoside hydrolase family 65 central catalytic" evidence="6">
    <location>
        <begin position="301"/>
        <end position="663"/>
    </location>
</feature>
<evidence type="ECO:0000313" key="9">
    <source>
        <dbReference type="EMBL" id="AWH88996.1"/>
    </source>
</evidence>
<dbReference type="SUPFAM" id="SSF48208">
    <property type="entry name" value="Six-hairpin glycosidases"/>
    <property type="match status" value="1"/>
</dbReference>
<keyword evidence="10" id="KW-1185">Reference proteome</keyword>
<dbReference type="InterPro" id="IPR011013">
    <property type="entry name" value="Gal_mutarotase_sf_dom"/>
</dbReference>
<dbReference type="InterPro" id="IPR008928">
    <property type="entry name" value="6-hairpin_glycosidase_sf"/>
</dbReference>
<accession>A0A2Y9TZ48</accession>
<dbReference type="Gene3D" id="2.70.98.40">
    <property type="entry name" value="Glycoside hydrolase, family 65, N-terminal domain"/>
    <property type="match status" value="1"/>
</dbReference>
<evidence type="ECO:0000256" key="2">
    <source>
        <dbReference type="ARBA" id="ARBA00022676"/>
    </source>
</evidence>
<evidence type="ECO:0000259" key="6">
    <source>
        <dbReference type="Pfam" id="PF03632"/>
    </source>
</evidence>
<feature type="binding site" evidence="5">
    <location>
        <begin position="576"/>
        <end position="577"/>
    </location>
    <ligand>
        <name>substrate</name>
    </ligand>
</feature>